<evidence type="ECO:0008006" key="5">
    <source>
        <dbReference type="Google" id="ProtNLM"/>
    </source>
</evidence>
<feature type="region of interest" description="Disordered" evidence="1">
    <location>
        <begin position="23"/>
        <end position="118"/>
    </location>
</feature>
<organism evidence="3 4">
    <name type="scientific">Siccirubricoccus soli</name>
    <dbReference type="NCBI Taxonomy" id="2899147"/>
    <lineage>
        <taxon>Bacteria</taxon>
        <taxon>Pseudomonadati</taxon>
        <taxon>Pseudomonadota</taxon>
        <taxon>Alphaproteobacteria</taxon>
        <taxon>Acetobacterales</taxon>
        <taxon>Roseomonadaceae</taxon>
        <taxon>Siccirubricoccus</taxon>
    </lineage>
</organism>
<sequence length="118" mass="11738">MPVPALMRGLAAAALLTTGLAACDSTRDGSSGNPPSTAMQRAYDRATGSPRTSPDGTGNNPTGTAAERALDRAAGSNVSGAYPGQSDGRPGNPPGTAAERAYDRATGSNSSGAYPQNR</sequence>
<evidence type="ECO:0000313" key="4">
    <source>
        <dbReference type="Proteomes" id="UP001523392"/>
    </source>
</evidence>
<keyword evidence="4" id="KW-1185">Reference proteome</keyword>
<evidence type="ECO:0000256" key="2">
    <source>
        <dbReference type="SAM" id="SignalP"/>
    </source>
</evidence>
<gene>
    <name evidence="3" type="ORF">JYK14_02845</name>
</gene>
<proteinExistence type="predicted"/>
<feature type="chain" id="PRO_5045248440" description="Lipoprotein" evidence="2">
    <location>
        <begin position="22"/>
        <end position="118"/>
    </location>
</feature>
<dbReference type="Proteomes" id="UP001523392">
    <property type="component" value="Unassembled WGS sequence"/>
</dbReference>
<dbReference type="EMBL" id="JAFIRR010000015">
    <property type="protein sequence ID" value="MCO6415116.1"/>
    <property type="molecule type" value="Genomic_DNA"/>
</dbReference>
<feature type="compositionally biased region" description="Polar residues" evidence="1">
    <location>
        <begin position="28"/>
        <end position="39"/>
    </location>
</feature>
<name>A0ABT1CZN7_9PROT</name>
<reference evidence="3 4" key="1">
    <citation type="submission" date="2021-12" db="EMBL/GenBank/DDBJ databases">
        <title>Siccirubricoccus leaddurans sp. nov., a high concentration Zn2+ tolerance bacterium.</title>
        <authorList>
            <person name="Cao Y."/>
        </authorList>
    </citation>
    <scope>NUCLEOTIDE SEQUENCE [LARGE SCALE GENOMIC DNA]</scope>
    <source>
        <strain evidence="3 4">KC 17139</strain>
    </source>
</reference>
<feature type="signal peptide" evidence="2">
    <location>
        <begin position="1"/>
        <end position="21"/>
    </location>
</feature>
<evidence type="ECO:0000313" key="3">
    <source>
        <dbReference type="EMBL" id="MCO6415116.1"/>
    </source>
</evidence>
<accession>A0ABT1CZN7</accession>
<evidence type="ECO:0000256" key="1">
    <source>
        <dbReference type="SAM" id="MobiDB-lite"/>
    </source>
</evidence>
<keyword evidence="2" id="KW-0732">Signal</keyword>
<dbReference type="RefSeq" id="WP_252951723.1">
    <property type="nucleotide sequence ID" value="NZ_JAFIRR010000015.1"/>
</dbReference>
<feature type="compositionally biased region" description="Polar residues" evidence="1">
    <location>
        <begin position="49"/>
        <end position="63"/>
    </location>
</feature>
<protein>
    <recommendedName>
        <fullName evidence="5">Lipoprotein</fullName>
    </recommendedName>
</protein>
<feature type="compositionally biased region" description="Polar residues" evidence="1">
    <location>
        <begin position="106"/>
        <end position="118"/>
    </location>
</feature>
<comment type="caution">
    <text evidence="3">The sequence shown here is derived from an EMBL/GenBank/DDBJ whole genome shotgun (WGS) entry which is preliminary data.</text>
</comment>